<name>T0YAX2_9ZZZZ</name>
<proteinExistence type="predicted"/>
<gene>
    <name evidence="1" type="ORF">B2A_14202</name>
</gene>
<reference evidence="1" key="1">
    <citation type="submission" date="2013-08" db="EMBL/GenBank/DDBJ databases">
        <authorList>
            <person name="Mendez C."/>
            <person name="Richter M."/>
            <person name="Ferrer M."/>
            <person name="Sanchez J."/>
        </authorList>
    </citation>
    <scope>NUCLEOTIDE SEQUENCE</scope>
</reference>
<protein>
    <submittedName>
        <fullName evidence="1">OsmC family protein</fullName>
    </submittedName>
</protein>
<organism evidence="1">
    <name type="scientific">mine drainage metagenome</name>
    <dbReference type="NCBI Taxonomy" id="410659"/>
    <lineage>
        <taxon>unclassified sequences</taxon>
        <taxon>metagenomes</taxon>
        <taxon>ecological metagenomes</taxon>
    </lineage>
</organism>
<comment type="caution">
    <text evidence="1">The sequence shown here is derived from an EMBL/GenBank/DDBJ whole genome shotgun (WGS) entry which is preliminary data.</text>
</comment>
<dbReference type="PANTHER" id="PTHR34352:SF1">
    <property type="entry name" value="PROTEIN YHFA"/>
    <property type="match status" value="1"/>
</dbReference>
<accession>T0YAX2</accession>
<dbReference type="SUPFAM" id="SSF82784">
    <property type="entry name" value="OsmC-like"/>
    <property type="match status" value="1"/>
</dbReference>
<evidence type="ECO:0000313" key="1">
    <source>
        <dbReference type="EMBL" id="EQD30278.1"/>
    </source>
</evidence>
<dbReference type="InterPro" id="IPR003718">
    <property type="entry name" value="OsmC/Ohr_fam"/>
</dbReference>
<reference evidence="1" key="2">
    <citation type="journal article" date="2014" name="ISME J.">
        <title>Microbial stratification in low pH oxic and suboxic macroscopic growths along an acid mine drainage.</title>
        <authorList>
            <person name="Mendez-Garcia C."/>
            <person name="Mesa V."/>
            <person name="Sprenger R.R."/>
            <person name="Richter M."/>
            <person name="Diez M.S."/>
            <person name="Solano J."/>
            <person name="Bargiela R."/>
            <person name="Golyshina O.V."/>
            <person name="Manteca A."/>
            <person name="Ramos J.L."/>
            <person name="Gallego J.R."/>
            <person name="Llorente I."/>
            <person name="Martins Dos Santos V.A."/>
            <person name="Jensen O.N."/>
            <person name="Pelaez A.I."/>
            <person name="Sanchez J."/>
            <person name="Ferrer M."/>
        </authorList>
    </citation>
    <scope>NUCLEOTIDE SEQUENCE</scope>
</reference>
<dbReference type="EMBL" id="AUZZ01010295">
    <property type="protein sequence ID" value="EQD30278.1"/>
    <property type="molecule type" value="Genomic_DNA"/>
</dbReference>
<dbReference type="InterPro" id="IPR015946">
    <property type="entry name" value="KH_dom-like_a/b"/>
</dbReference>
<dbReference type="Gene3D" id="3.30.300.20">
    <property type="match status" value="1"/>
</dbReference>
<sequence length="115" mass="13016">MKVSFRQEKGAGFVSTVEGKEKITIDDHYANRSEIFSPTELLLFATGACSGPDVLGILEKMKQPPDRYECEISGERMTEFPKIFKFVNVHYKAWGKVKPEALRKAANLSLSKYCH</sequence>
<dbReference type="PANTHER" id="PTHR34352">
    <property type="entry name" value="PROTEIN YHFA"/>
    <property type="match status" value="1"/>
</dbReference>
<feature type="non-terminal residue" evidence="1">
    <location>
        <position position="115"/>
    </location>
</feature>
<dbReference type="AlphaFoldDB" id="T0YAX2"/>
<dbReference type="InterPro" id="IPR036102">
    <property type="entry name" value="OsmC/Ohrsf"/>
</dbReference>
<dbReference type="Pfam" id="PF02566">
    <property type="entry name" value="OsmC"/>
    <property type="match status" value="1"/>
</dbReference>